<keyword evidence="4" id="KW-0963">Cytoplasm</keyword>
<dbReference type="GO" id="GO:0003677">
    <property type="term" value="F:DNA binding"/>
    <property type="evidence" value="ECO:0007669"/>
    <property type="project" value="UniProtKB-KW"/>
</dbReference>
<dbReference type="InterPro" id="IPR036421">
    <property type="entry name" value="Fe_dep_repressor_sf"/>
</dbReference>
<keyword evidence="7" id="KW-0238">DNA-binding</keyword>
<dbReference type="InterPro" id="IPR022687">
    <property type="entry name" value="HTH_DTXR"/>
</dbReference>
<comment type="subunit">
    <text evidence="3">Homodimer.</text>
</comment>
<dbReference type="GO" id="GO:0046914">
    <property type="term" value="F:transition metal ion binding"/>
    <property type="evidence" value="ECO:0007669"/>
    <property type="project" value="InterPro"/>
</dbReference>
<dbReference type="PROSITE" id="PS50944">
    <property type="entry name" value="HTH_DTXR"/>
    <property type="match status" value="1"/>
</dbReference>
<dbReference type="InterPro" id="IPR007167">
    <property type="entry name" value="Fe-transptr_FeoA-like"/>
</dbReference>
<evidence type="ECO:0000256" key="7">
    <source>
        <dbReference type="ARBA" id="ARBA00023125"/>
    </source>
</evidence>
<sequence>MTKSHRAHLSEAQEDYLKQVLLLSGEGPVTTQALAQRMGVRPASVTGMLKKLASLGLVDYAPYRGVTLTEAGRAVALEVLRHHRLIETYLAEALGYDWDEVHEEAERLEHHISEAFEARIAEWLGHPERDPHGDPIPTAGLALPHPEGARMNESRPGRYRLLRVRAQDEGTLALLARLGLVPGARFELIACGPEGARVELAEGRFLLPPELAAALEVEEAS</sequence>
<comment type="caution">
    <text evidence="13">The sequence shown here is derived from an EMBL/GenBank/DDBJ whole genome shotgun (WGS) entry which is preliminary data.</text>
</comment>
<dbReference type="Proteomes" id="UP000886105">
    <property type="component" value="Unassembled WGS sequence"/>
</dbReference>
<dbReference type="InterPro" id="IPR050536">
    <property type="entry name" value="DtxR_MntR_Metal-Reg"/>
</dbReference>
<dbReference type="FunFam" id="1.10.60.10:FF:000004">
    <property type="entry name" value="DtxR family transcriptional regulator"/>
    <property type="match status" value="1"/>
</dbReference>
<gene>
    <name evidence="13" type="ORF">ENJ85_04930</name>
</gene>
<dbReference type="PANTHER" id="PTHR33238">
    <property type="entry name" value="IRON (METAL) DEPENDENT REPRESSOR, DTXR FAMILY"/>
    <property type="match status" value="1"/>
</dbReference>
<dbReference type="PANTHER" id="PTHR33238:SF11">
    <property type="entry name" value="TRANSCRIPTIONAL REGULATOR MNTR"/>
    <property type="match status" value="1"/>
</dbReference>
<keyword evidence="5" id="KW-0678">Repressor</keyword>
<evidence type="ECO:0000256" key="1">
    <source>
        <dbReference type="ARBA" id="ARBA00004496"/>
    </source>
</evidence>
<dbReference type="Gene3D" id="1.10.10.10">
    <property type="entry name" value="Winged helix-like DNA-binding domain superfamily/Winged helix DNA-binding domain"/>
    <property type="match status" value="1"/>
</dbReference>
<keyword evidence="10" id="KW-0464">Manganese</keyword>
<dbReference type="InterPro" id="IPR036390">
    <property type="entry name" value="WH_DNA-bd_sf"/>
</dbReference>
<dbReference type="InterPro" id="IPR008988">
    <property type="entry name" value="Transcriptional_repressor_C"/>
</dbReference>
<evidence type="ECO:0000256" key="3">
    <source>
        <dbReference type="ARBA" id="ARBA00011738"/>
    </source>
</evidence>
<dbReference type="GO" id="GO:0046983">
    <property type="term" value="F:protein dimerization activity"/>
    <property type="evidence" value="ECO:0007669"/>
    <property type="project" value="InterPro"/>
</dbReference>
<dbReference type="Pfam" id="PF01325">
    <property type="entry name" value="Fe_dep_repress"/>
    <property type="match status" value="1"/>
</dbReference>
<dbReference type="SUPFAM" id="SSF50037">
    <property type="entry name" value="C-terminal domain of transcriptional repressors"/>
    <property type="match status" value="1"/>
</dbReference>
<evidence type="ECO:0000313" key="13">
    <source>
        <dbReference type="EMBL" id="HHO58500.1"/>
    </source>
</evidence>
<dbReference type="Pfam" id="PF04023">
    <property type="entry name" value="FeoA"/>
    <property type="match status" value="1"/>
</dbReference>
<evidence type="ECO:0000256" key="8">
    <source>
        <dbReference type="ARBA" id="ARBA00023159"/>
    </source>
</evidence>
<evidence type="ECO:0000259" key="12">
    <source>
        <dbReference type="PROSITE" id="PS50944"/>
    </source>
</evidence>
<dbReference type="Gene3D" id="1.10.60.10">
    <property type="entry name" value="Iron dependent repressor, metal binding and dimerisation domain"/>
    <property type="match status" value="1"/>
</dbReference>
<evidence type="ECO:0000256" key="2">
    <source>
        <dbReference type="ARBA" id="ARBA00007871"/>
    </source>
</evidence>
<accession>A0A7C5WWR3</accession>
<dbReference type="GO" id="GO:0003700">
    <property type="term" value="F:DNA-binding transcription factor activity"/>
    <property type="evidence" value="ECO:0007669"/>
    <property type="project" value="InterPro"/>
</dbReference>
<dbReference type="SUPFAM" id="SSF47979">
    <property type="entry name" value="Iron-dependent repressor protein, dimerization domain"/>
    <property type="match status" value="1"/>
</dbReference>
<feature type="domain" description="HTH dtxR-type" evidence="12">
    <location>
        <begin position="9"/>
        <end position="69"/>
    </location>
</feature>
<evidence type="ECO:0000256" key="11">
    <source>
        <dbReference type="ARBA" id="ARBA00032593"/>
    </source>
</evidence>
<evidence type="ECO:0000256" key="6">
    <source>
        <dbReference type="ARBA" id="ARBA00023015"/>
    </source>
</evidence>
<dbReference type="EMBL" id="DRNZ01000302">
    <property type="protein sequence ID" value="HHO58500.1"/>
    <property type="molecule type" value="Genomic_DNA"/>
</dbReference>
<organism evidence="13">
    <name type="scientific">Oceanithermus profundus</name>
    <dbReference type="NCBI Taxonomy" id="187137"/>
    <lineage>
        <taxon>Bacteria</taxon>
        <taxon>Thermotogati</taxon>
        <taxon>Deinococcota</taxon>
        <taxon>Deinococci</taxon>
        <taxon>Thermales</taxon>
        <taxon>Thermaceae</taxon>
        <taxon>Oceanithermus</taxon>
    </lineage>
</organism>
<dbReference type="InterPro" id="IPR001367">
    <property type="entry name" value="Fe_dep_repressor"/>
</dbReference>
<dbReference type="InterPro" id="IPR036388">
    <property type="entry name" value="WH-like_DNA-bd_sf"/>
</dbReference>
<evidence type="ECO:0000256" key="10">
    <source>
        <dbReference type="ARBA" id="ARBA00023211"/>
    </source>
</evidence>
<dbReference type="AlphaFoldDB" id="A0A7C5WWR3"/>
<name>A0A7C5WWR3_9DEIN</name>
<evidence type="ECO:0000256" key="5">
    <source>
        <dbReference type="ARBA" id="ARBA00022491"/>
    </source>
</evidence>
<comment type="subcellular location">
    <subcellularLocation>
        <location evidence="1">Cytoplasm</location>
    </subcellularLocation>
</comment>
<dbReference type="Pfam" id="PF02742">
    <property type="entry name" value="Fe_dep_repr_C"/>
    <property type="match status" value="1"/>
</dbReference>
<evidence type="ECO:0000256" key="4">
    <source>
        <dbReference type="ARBA" id="ARBA00022490"/>
    </source>
</evidence>
<evidence type="ECO:0000256" key="9">
    <source>
        <dbReference type="ARBA" id="ARBA00023163"/>
    </source>
</evidence>
<keyword evidence="9" id="KW-0804">Transcription</keyword>
<protein>
    <recommendedName>
        <fullName evidence="11">Manganese transport regulator</fullName>
    </recommendedName>
</protein>
<dbReference type="InterPro" id="IPR022689">
    <property type="entry name" value="Iron_dep_repressor"/>
</dbReference>
<dbReference type="SMART" id="SM00899">
    <property type="entry name" value="FeoA"/>
    <property type="match status" value="1"/>
</dbReference>
<dbReference type="SMART" id="SM00529">
    <property type="entry name" value="HTH_DTXR"/>
    <property type="match status" value="1"/>
</dbReference>
<comment type="similarity">
    <text evidence="2">Belongs to the DtxR/MntR family.</text>
</comment>
<keyword evidence="8" id="KW-0010">Activator</keyword>
<keyword evidence="6" id="KW-0805">Transcription regulation</keyword>
<proteinExistence type="inferred from homology"/>
<reference evidence="13" key="1">
    <citation type="journal article" date="2020" name="mSystems">
        <title>Genome- and Community-Level Interaction Insights into Carbon Utilization and Element Cycling Functions of Hydrothermarchaeota in Hydrothermal Sediment.</title>
        <authorList>
            <person name="Zhou Z."/>
            <person name="Liu Y."/>
            <person name="Xu W."/>
            <person name="Pan J."/>
            <person name="Luo Z.H."/>
            <person name="Li M."/>
        </authorList>
    </citation>
    <scope>NUCLEOTIDE SEQUENCE [LARGE SCALE GENOMIC DNA]</scope>
    <source>
        <strain evidence="13">HyVt-523</strain>
    </source>
</reference>
<dbReference type="GO" id="GO:0005737">
    <property type="term" value="C:cytoplasm"/>
    <property type="evidence" value="ECO:0007669"/>
    <property type="project" value="UniProtKB-SubCell"/>
</dbReference>
<dbReference type="SUPFAM" id="SSF46785">
    <property type="entry name" value="Winged helix' DNA-binding domain"/>
    <property type="match status" value="1"/>
</dbReference>